<keyword evidence="4" id="KW-1185">Reference proteome</keyword>
<gene>
    <name evidence="3" type="ORF">L207DRAFT_565719</name>
</gene>
<feature type="compositionally biased region" description="Polar residues" evidence="1">
    <location>
        <begin position="222"/>
        <end position="248"/>
    </location>
</feature>
<dbReference type="Proteomes" id="UP000235786">
    <property type="component" value="Unassembled WGS sequence"/>
</dbReference>
<protein>
    <submittedName>
        <fullName evidence="3">Uncharacterized protein</fullName>
    </submittedName>
</protein>
<feature type="region of interest" description="Disordered" evidence="1">
    <location>
        <begin position="194"/>
        <end position="248"/>
    </location>
</feature>
<accession>A0A2J6RNU9</accession>
<keyword evidence="2" id="KW-0472">Membrane</keyword>
<name>A0A2J6RNU9_HYAVF</name>
<keyword evidence="2" id="KW-0812">Transmembrane</keyword>
<proteinExistence type="predicted"/>
<feature type="transmembrane region" description="Helical" evidence="2">
    <location>
        <begin position="12"/>
        <end position="30"/>
    </location>
</feature>
<dbReference type="OrthoDB" id="3562489at2759"/>
<evidence type="ECO:0000313" key="4">
    <source>
        <dbReference type="Proteomes" id="UP000235786"/>
    </source>
</evidence>
<sequence length="248" mass="28212">MSRNKRQIMYTVLGAAAGVVSIGGSLYYSLKSWTAARAKGQEDGRHEVLGQLAKFGPNRVRAMCLEAGIRFIEPANDEFVAERRLEDGLTAEIRAALEAELRESMKVEVEGEVRAFLREEMERDAVVMRQLRDEARDSIYRDLRKSTAVKDEVRTEIKREIRAELRRSGRDVSLIAEAMTDLRAETREALRSEMRGEVQKQLRKELEPKVKESLKNEAAEGQVQTYADETGNSWTSYTQTVPASTKRR</sequence>
<evidence type="ECO:0000313" key="3">
    <source>
        <dbReference type="EMBL" id="PMD40189.1"/>
    </source>
</evidence>
<keyword evidence="2" id="KW-1133">Transmembrane helix</keyword>
<dbReference type="STRING" id="1149755.A0A2J6RNU9"/>
<organism evidence="3 4">
    <name type="scientific">Hyaloscypha variabilis (strain UAMH 11265 / GT02V1 / F)</name>
    <name type="common">Meliniomyces variabilis</name>
    <dbReference type="NCBI Taxonomy" id="1149755"/>
    <lineage>
        <taxon>Eukaryota</taxon>
        <taxon>Fungi</taxon>
        <taxon>Dikarya</taxon>
        <taxon>Ascomycota</taxon>
        <taxon>Pezizomycotina</taxon>
        <taxon>Leotiomycetes</taxon>
        <taxon>Helotiales</taxon>
        <taxon>Hyaloscyphaceae</taxon>
        <taxon>Hyaloscypha</taxon>
        <taxon>Hyaloscypha variabilis</taxon>
    </lineage>
</organism>
<feature type="compositionally biased region" description="Basic and acidic residues" evidence="1">
    <location>
        <begin position="194"/>
        <end position="218"/>
    </location>
</feature>
<evidence type="ECO:0000256" key="2">
    <source>
        <dbReference type="SAM" id="Phobius"/>
    </source>
</evidence>
<reference evidence="3 4" key="1">
    <citation type="submission" date="2016-04" db="EMBL/GenBank/DDBJ databases">
        <title>A degradative enzymes factory behind the ericoid mycorrhizal symbiosis.</title>
        <authorList>
            <consortium name="DOE Joint Genome Institute"/>
            <person name="Martino E."/>
            <person name="Morin E."/>
            <person name="Grelet G."/>
            <person name="Kuo A."/>
            <person name="Kohler A."/>
            <person name="Daghino S."/>
            <person name="Barry K."/>
            <person name="Choi C."/>
            <person name="Cichocki N."/>
            <person name="Clum A."/>
            <person name="Copeland A."/>
            <person name="Hainaut M."/>
            <person name="Haridas S."/>
            <person name="Labutti K."/>
            <person name="Lindquist E."/>
            <person name="Lipzen A."/>
            <person name="Khouja H.-R."/>
            <person name="Murat C."/>
            <person name="Ohm R."/>
            <person name="Olson A."/>
            <person name="Spatafora J."/>
            <person name="Veneault-Fourrey C."/>
            <person name="Henrissat B."/>
            <person name="Grigoriev I."/>
            <person name="Martin F."/>
            <person name="Perotto S."/>
        </authorList>
    </citation>
    <scope>NUCLEOTIDE SEQUENCE [LARGE SCALE GENOMIC DNA]</scope>
    <source>
        <strain evidence="3 4">F</strain>
    </source>
</reference>
<dbReference type="EMBL" id="KZ613945">
    <property type="protein sequence ID" value="PMD40189.1"/>
    <property type="molecule type" value="Genomic_DNA"/>
</dbReference>
<dbReference type="AlphaFoldDB" id="A0A2J6RNU9"/>
<evidence type="ECO:0000256" key="1">
    <source>
        <dbReference type="SAM" id="MobiDB-lite"/>
    </source>
</evidence>